<comment type="similarity">
    <text evidence="4 5">Belongs to the RNA methyltransferase RlmH family.</text>
</comment>
<dbReference type="GO" id="GO:0070038">
    <property type="term" value="F:rRNA (pseudouridine-N3-)-methyltransferase activity"/>
    <property type="evidence" value="ECO:0007669"/>
    <property type="project" value="UniProtKB-UniRule"/>
</dbReference>
<dbReference type="AlphaFoldDB" id="A0A1S8GPD1"/>
<feature type="binding site" evidence="5">
    <location>
        <begin position="115"/>
        <end position="120"/>
    </location>
    <ligand>
        <name>S-adenosyl-L-methionine</name>
        <dbReference type="ChEBI" id="CHEBI:59789"/>
    </ligand>
</feature>
<feature type="binding site" evidence="5">
    <location>
        <position position="96"/>
    </location>
    <ligand>
        <name>S-adenosyl-L-methionine</name>
        <dbReference type="ChEBI" id="CHEBI:59789"/>
    </ligand>
</feature>
<evidence type="ECO:0000256" key="3">
    <source>
        <dbReference type="ARBA" id="ARBA00022691"/>
    </source>
</evidence>
<dbReference type="EC" id="2.1.1.177" evidence="5"/>
<evidence type="ECO:0000313" key="7">
    <source>
        <dbReference type="Proteomes" id="UP000200980"/>
    </source>
</evidence>
<comment type="catalytic activity">
    <reaction evidence="5">
        <text>pseudouridine(1915) in 23S rRNA + S-adenosyl-L-methionine = N(3)-methylpseudouridine(1915) in 23S rRNA + S-adenosyl-L-homocysteine + H(+)</text>
        <dbReference type="Rhea" id="RHEA:42752"/>
        <dbReference type="Rhea" id="RHEA-COMP:10221"/>
        <dbReference type="Rhea" id="RHEA-COMP:10222"/>
        <dbReference type="ChEBI" id="CHEBI:15378"/>
        <dbReference type="ChEBI" id="CHEBI:57856"/>
        <dbReference type="ChEBI" id="CHEBI:59789"/>
        <dbReference type="ChEBI" id="CHEBI:65314"/>
        <dbReference type="ChEBI" id="CHEBI:74486"/>
        <dbReference type="EC" id="2.1.1.177"/>
    </reaction>
</comment>
<keyword evidence="5" id="KW-0963">Cytoplasm</keyword>
<dbReference type="Gene3D" id="3.40.1280.10">
    <property type="match status" value="1"/>
</dbReference>
<gene>
    <name evidence="5" type="primary">rlmH</name>
    <name evidence="6" type="ORF">AL01_08035</name>
</gene>
<proteinExistence type="inferred from homology"/>
<dbReference type="Pfam" id="PF02590">
    <property type="entry name" value="SPOUT_MTase"/>
    <property type="match status" value="1"/>
</dbReference>
<dbReference type="InterPro" id="IPR029028">
    <property type="entry name" value="Alpha/beta_knot_MTases"/>
</dbReference>
<keyword evidence="3 5" id="KW-0949">S-adenosyl-L-methionine</keyword>
<dbReference type="STRING" id="1539051.AL01_08035"/>
<evidence type="ECO:0000256" key="4">
    <source>
        <dbReference type="ARBA" id="ARBA00038303"/>
    </source>
</evidence>
<dbReference type="EMBL" id="JATM01000004">
    <property type="protein sequence ID" value="OOL17893.1"/>
    <property type="molecule type" value="Genomic_DNA"/>
</dbReference>
<comment type="caution">
    <text evidence="6">The sequence shown here is derived from an EMBL/GenBank/DDBJ whole genome shotgun (WGS) entry which is preliminary data.</text>
</comment>
<dbReference type="OrthoDB" id="9806643at2"/>
<dbReference type="PIRSF" id="PIRSF004505">
    <property type="entry name" value="MT_bac"/>
    <property type="match status" value="1"/>
</dbReference>
<evidence type="ECO:0000256" key="5">
    <source>
        <dbReference type="HAMAP-Rule" id="MF_00658"/>
    </source>
</evidence>
<sequence>MKLIAVGKLKAGPERELLDRYCSRLRPKLEIVEVAQGRGAPAELKRREADALLAACPDNAFLVAMDEGGKLVDSRVFSSQLQGWQESGRPVCFMIGGAEGFDAAIIQRADAVFSLGKLTWPHMLVRVMLAEQLFRAQAIQMGHPYHKAGRP</sequence>
<dbReference type="PANTHER" id="PTHR33603">
    <property type="entry name" value="METHYLTRANSFERASE"/>
    <property type="match status" value="1"/>
</dbReference>
<comment type="function">
    <text evidence="5">Specifically methylates the pseudouridine at position 1915 (m3Psi1915) in 23S rRNA.</text>
</comment>
<dbReference type="InterPro" id="IPR003742">
    <property type="entry name" value="RlmH-like"/>
</dbReference>
<protein>
    <recommendedName>
        <fullName evidence="5">Ribosomal RNA large subunit methyltransferase H</fullName>
        <ecNumber evidence="5">2.1.1.177</ecNumber>
    </recommendedName>
    <alternativeName>
        <fullName evidence="5">23S rRNA (pseudouridine1915-N3)-methyltransferase</fullName>
    </alternativeName>
    <alternativeName>
        <fullName evidence="5">23S rRNA m3Psi1915 methyltransferase</fullName>
    </alternativeName>
    <alternativeName>
        <fullName evidence="5">rRNA (pseudouridine-N3-)-methyltransferase RlmH</fullName>
    </alternativeName>
</protein>
<comment type="subcellular location">
    <subcellularLocation>
        <location evidence="5">Cytoplasm</location>
    </subcellularLocation>
</comment>
<dbReference type="SUPFAM" id="SSF75217">
    <property type="entry name" value="alpha/beta knot"/>
    <property type="match status" value="1"/>
</dbReference>
<accession>A0A1S8GPD1</accession>
<keyword evidence="1 5" id="KW-0489">Methyltransferase</keyword>
<dbReference type="InterPro" id="IPR029026">
    <property type="entry name" value="tRNA_m1G_MTases_N"/>
</dbReference>
<dbReference type="CDD" id="cd18081">
    <property type="entry name" value="RlmH-like"/>
    <property type="match status" value="1"/>
</dbReference>
<evidence type="ECO:0000256" key="2">
    <source>
        <dbReference type="ARBA" id="ARBA00022679"/>
    </source>
</evidence>
<reference evidence="6 7" key="1">
    <citation type="journal article" date="2016" name="PLoS ONE">
        <title>Whole-Genome Sequence Analysis of Bombella intestini LMG 28161T, a Novel Acetic Acid Bacterium Isolated from the Crop of a Red-Tailed Bumble Bee, Bombus lapidarius.</title>
        <authorList>
            <person name="Li L."/>
            <person name="Illeghems K."/>
            <person name="Van Kerrebroeck S."/>
            <person name="Borremans W."/>
            <person name="Cleenwerck I."/>
            <person name="Smagghe G."/>
            <person name="De Vuyst L."/>
            <person name="Vandamme P."/>
        </authorList>
    </citation>
    <scope>NUCLEOTIDE SEQUENCE [LARGE SCALE GENOMIC DNA]</scope>
    <source>
        <strain evidence="6 7">R-52487</strain>
    </source>
</reference>
<evidence type="ECO:0000256" key="1">
    <source>
        <dbReference type="ARBA" id="ARBA00022603"/>
    </source>
</evidence>
<dbReference type="HAMAP" id="MF_00658">
    <property type="entry name" value="23SrRNA_methyltr_H"/>
    <property type="match status" value="1"/>
</dbReference>
<dbReference type="RefSeq" id="WP_077396953.1">
    <property type="nucleotide sequence ID" value="NZ_JATM01000004.1"/>
</dbReference>
<keyword evidence="2 5" id="KW-0808">Transferase</keyword>
<dbReference type="GO" id="GO:0005737">
    <property type="term" value="C:cytoplasm"/>
    <property type="evidence" value="ECO:0007669"/>
    <property type="project" value="UniProtKB-SubCell"/>
</dbReference>
<comment type="subunit">
    <text evidence="5">Homodimer.</text>
</comment>
<dbReference type="Proteomes" id="UP000200980">
    <property type="component" value="Unassembled WGS sequence"/>
</dbReference>
<keyword evidence="7" id="KW-1185">Reference proteome</keyword>
<comment type="caution">
    <text evidence="5">Lacks conserved residue(s) required for the propagation of feature annotation.</text>
</comment>
<keyword evidence="5" id="KW-0698">rRNA processing</keyword>
<evidence type="ECO:0000313" key="6">
    <source>
        <dbReference type="EMBL" id="OOL17893.1"/>
    </source>
</evidence>
<name>A0A1S8GPD1_9PROT</name>
<organism evidence="6 7">
    <name type="scientific">Bombella intestini</name>
    <dbReference type="NCBI Taxonomy" id="1539051"/>
    <lineage>
        <taxon>Bacteria</taxon>
        <taxon>Pseudomonadati</taxon>
        <taxon>Pseudomonadota</taxon>
        <taxon>Alphaproteobacteria</taxon>
        <taxon>Acetobacterales</taxon>
        <taxon>Acetobacteraceae</taxon>
        <taxon>Bombella</taxon>
    </lineage>
</organism>
<dbReference type="PANTHER" id="PTHR33603:SF1">
    <property type="entry name" value="RIBOSOMAL RNA LARGE SUBUNIT METHYLTRANSFERASE H"/>
    <property type="match status" value="1"/>
</dbReference>